<reference evidence="1 2" key="1">
    <citation type="submission" date="2021-12" db="EMBL/GenBank/DDBJ databases">
        <title>Discovery of the Pendulisporaceae a myxobacterial family with distinct sporulation behavior and unique specialized metabolism.</title>
        <authorList>
            <person name="Garcia R."/>
            <person name="Popoff A."/>
            <person name="Bader C.D."/>
            <person name="Loehr J."/>
            <person name="Walesch S."/>
            <person name="Walt C."/>
            <person name="Boldt J."/>
            <person name="Bunk B."/>
            <person name="Haeckl F.J.F.P.J."/>
            <person name="Gunesch A.P."/>
            <person name="Birkelbach J."/>
            <person name="Nuebel U."/>
            <person name="Pietschmann T."/>
            <person name="Bach T."/>
            <person name="Mueller R."/>
        </authorList>
    </citation>
    <scope>NUCLEOTIDE SEQUENCE [LARGE SCALE GENOMIC DNA]</scope>
    <source>
        <strain evidence="1 2">MSr12523</strain>
    </source>
</reference>
<dbReference type="InterPro" id="IPR010581">
    <property type="entry name" value="DUF1152"/>
</dbReference>
<name>A0ABZ2K5T3_9BACT</name>
<keyword evidence="2" id="KW-1185">Reference proteome</keyword>
<sequence>MNLLELPFLTRLRRAQRILISGAGGGFDVFAGLPLYFALRNLEKEVVLSNLSFTYLGGTNAEFLTPALAKVTALTQGETHYFPERYLCQWFASRGEAPSMYCFEKVGVAPLREAYAHIVAKHAIDAIVLVDGGTDILMRGDEAGLGTPEEDMTSLAAVAGLQVPHRIVTCLGFGIDAFHGVCHAQFLENVAALDTVGGYLGAHTLLLGMPEAQLFRDALDFVHARMPERPSIVNTSILSALEGHFGDHHRTRRTRTSKLFINPLMALYWHFDLQAVAERSLYLPSLEGTQTVFEVSAFIEAFRRGVVLRPRSNIPV</sequence>
<accession>A0ABZ2K5T3</accession>
<dbReference type="Proteomes" id="UP001379533">
    <property type="component" value="Chromosome"/>
</dbReference>
<evidence type="ECO:0000313" key="1">
    <source>
        <dbReference type="EMBL" id="WXA92602.1"/>
    </source>
</evidence>
<dbReference type="EMBL" id="CP089982">
    <property type="protein sequence ID" value="WXA92602.1"/>
    <property type="molecule type" value="Genomic_DNA"/>
</dbReference>
<protein>
    <submittedName>
        <fullName evidence="1">DUF1152 domain-containing protein</fullName>
    </submittedName>
</protein>
<proteinExistence type="predicted"/>
<gene>
    <name evidence="1" type="ORF">LZC95_39920</name>
</gene>
<dbReference type="RefSeq" id="WP_394843206.1">
    <property type="nucleotide sequence ID" value="NZ_CP089982.1"/>
</dbReference>
<dbReference type="Pfam" id="PF06626">
    <property type="entry name" value="DUF1152"/>
    <property type="match status" value="1"/>
</dbReference>
<evidence type="ECO:0000313" key="2">
    <source>
        <dbReference type="Proteomes" id="UP001379533"/>
    </source>
</evidence>
<organism evidence="1 2">
    <name type="scientific">Pendulispora brunnea</name>
    <dbReference type="NCBI Taxonomy" id="2905690"/>
    <lineage>
        <taxon>Bacteria</taxon>
        <taxon>Pseudomonadati</taxon>
        <taxon>Myxococcota</taxon>
        <taxon>Myxococcia</taxon>
        <taxon>Myxococcales</taxon>
        <taxon>Sorangiineae</taxon>
        <taxon>Pendulisporaceae</taxon>
        <taxon>Pendulispora</taxon>
    </lineage>
</organism>